<name>A0A1V0S965_9VIRU</name>
<accession>A0A1V0S965</accession>
<protein>
    <submittedName>
        <fullName evidence="1">Uncharacterized protein</fullName>
    </submittedName>
</protein>
<reference evidence="1" key="1">
    <citation type="journal article" date="2017" name="Science">
        <title>Giant viruses with an expanded complement of translation system components.</title>
        <authorList>
            <person name="Schulz F."/>
            <person name="Yutin N."/>
            <person name="Ivanova N.N."/>
            <person name="Ortega D.R."/>
            <person name="Lee T.K."/>
            <person name="Vierheilig J."/>
            <person name="Daims H."/>
            <person name="Horn M."/>
            <person name="Wagner M."/>
            <person name="Jensen G.J."/>
            <person name="Kyrpides N.C."/>
            <person name="Koonin E.V."/>
            <person name="Woyke T."/>
        </authorList>
    </citation>
    <scope>NUCLEOTIDE SEQUENCE</scope>
    <source>
        <strain evidence="1">CTV1</strain>
    </source>
</reference>
<organism evidence="1">
    <name type="scientific">Catovirus CTV1</name>
    <dbReference type="NCBI Taxonomy" id="1977631"/>
    <lineage>
        <taxon>Viruses</taxon>
        <taxon>Varidnaviria</taxon>
        <taxon>Bamfordvirae</taxon>
        <taxon>Nucleocytoviricota</taxon>
        <taxon>Megaviricetes</taxon>
        <taxon>Imitervirales</taxon>
        <taxon>Mimiviridae</taxon>
        <taxon>Klosneuvirinae</taxon>
        <taxon>Catovirus</taxon>
    </lineage>
</organism>
<proteinExistence type="predicted"/>
<evidence type="ECO:0000313" key="1">
    <source>
        <dbReference type="EMBL" id="ARF08252.1"/>
    </source>
</evidence>
<sequence>MHPTNTTICELNQELVAKIVKFGDDWNDLPEECDCEKSNQLNEDYLDEFCGEETHCDYDVDADPQYYSDNDDDDDNDDYSENYHYYNCGCHFDSFGIEIICRECRKDRDD</sequence>
<gene>
    <name evidence="1" type="ORF">Catovirus_1_302</name>
</gene>
<dbReference type="EMBL" id="KY684083">
    <property type="protein sequence ID" value="ARF08252.1"/>
    <property type="molecule type" value="Genomic_DNA"/>
</dbReference>